<reference evidence="2" key="2">
    <citation type="journal article" date="2015" name="Data Brief">
        <title>Shoot transcriptome of the giant reed, Arundo donax.</title>
        <authorList>
            <person name="Barrero R.A."/>
            <person name="Guerrero F.D."/>
            <person name="Moolhuijzen P."/>
            <person name="Goolsby J.A."/>
            <person name="Tidwell J."/>
            <person name="Bellgard S.E."/>
            <person name="Bellgard M.I."/>
        </authorList>
    </citation>
    <scope>NUCLEOTIDE SEQUENCE</scope>
    <source>
        <tissue evidence="2">Shoot tissue taken approximately 20 cm above the soil surface</tissue>
    </source>
</reference>
<dbReference type="EMBL" id="GBRH01204662">
    <property type="protein sequence ID" value="JAD93233.1"/>
    <property type="molecule type" value="Transcribed_RNA"/>
</dbReference>
<proteinExistence type="predicted"/>
<name>A0A0A9E2I2_ARUDO</name>
<sequence length="50" mass="5413">MSSKLWRRASERQAPSSGSVSVVCRTGYRVCAASERTSKMSARALCCTSI</sequence>
<evidence type="ECO:0000313" key="2">
    <source>
        <dbReference type="EMBL" id="JAD93233.1"/>
    </source>
</evidence>
<accession>A0A0A9E2I2</accession>
<feature type="region of interest" description="Disordered" evidence="1">
    <location>
        <begin position="1"/>
        <end position="20"/>
    </location>
</feature>
<dbReference type="AlphaFoldDB" id="A0A0A9E2I2"/>
<organism evidence="2">
    <name type="scientific">Arundo donax</name>
    <name type="common">Giant reed</name>
    <name type="synonym">Donax arundinaceus</name>
    <dbReference type="NCBI Taxonomy" id="35708"/>
    <lineage>
        <taxon>Eukaryota</taxon>
        <taxon>Viridiplantae</taxon>
        <taxon>Streptophyta</taxon>
        <taxon>Embryophyta</taxon>
        <taxon>Tracheophyta</taxon>
        <taxon>Spermatophyta</taxon>
        <taxon>Magnoliopsida</taxon>
        <taxon>Liliopsida</taxon>
        <taxon>Poales</taxon>
        <taxon>Poaceae</taxon>
        <taxon>PACMAD clade</taxon>
        <taxon>Arundinoideae</taxon>
        <taxon>Arundineae</taxon>
        <taxon>Arundo</taxon>
    </lineage>
</organism>
<protein>
    <submittedName>
        <fullName evidence="2">Uncharacterized protein</fullName>
    </submittedName>
</protein>
<reference evidence="2" key="1">
    <citation type="submission" date="2014-09" db="EMBL/GenBank/DDBJ databases">
        <authorList>
            <person name="Magalhaes I.L.F."/>
            <person name="Oliveira U."/>
            <person name="Santos F.R."/>
            <person name="Vidigal T.H.D.A."/>
            <person name="Brescovit A.D."/>
            <person name="Santos A.J."/>
        </authorList>
    </citation>
    <scope>NUCLEOTIDE SEQUENCE</scope>
    <source>
        <tissue evidence="2">Shoot tissue taken approximately 20 cm above the soil surface</tissue>
    </source>
</reference>
<evidence type="ECO:0000256" key="1">
    <source>
        <dbReference type="SAM" id="MobiDB-lite"/>
    </source>
</evidence>